<name>A0A0F7L1J5_9VIRU</name>
<feature type="domain" description="DUF5681" evidence="2">
    <location>
        <begin position="10"/>
        <end position="72"/>
    </location>
</feature>
<evidence type="ECO:0000313" key="3">
    <source>
        <dbReference type="EMBL" id="AKH46419.1"/>
    </source>
</evidence>
<dbReference type="InterPro" id="IPR043736">
    <property type="entry name" value="DUF5681"/>
</dbReference>
<reference evidence="3" key="1">
    <citation type="journal article" date="2015" name="Front. Microbiol.">
        <title>Combining genomic sequencing methods to explore viral diversity and reveal potential virus-host interactions.</title>
        <authorList>
            <person name="Chow C.E."/>
            <person name="Winget D.M."/>
            <person name="White R.A.III."/>
            <person name="Hallam S.J."/>
            <person name="Suttle C.A."/>
        </authorList>
    </citation>
    <scope>NUCLEOTIDE SEQUENCE</scope>
    <source>
        <strain evidence="3">Anoxic3_8</strain>
    </source>
</reference>
<dbReference type="EMBL" id="KR029583">
    <property type="protein sequence ID" value="AKH46419.1"/>
    <property type="molecule type" value="Genomic_DNA"/>
</dbReference>
<evidence type="ECO:0000256" key="1">
    <source>
        <dbReference type="SAM" id="MobiDB-lite"/>
    </source>
</evidence>
<feature type="region of interest" description="Disordered" evidence="1">
    <location>
        <begin position="1"/>
        <end position="27"/>
    </location>
</feature>
<reference evidence="3" key="2">
    <citation type="submission" date="2015-03" db="EMBL/GenBank/DDBJ databases">
        <authorList>
            <person name="Chow C.-E.T."/>
            <person name="Winget D.M."/>
            <person name="White R.A.III."/>
            <person name="Hallam S.J."/>
            <person name="Suttle C.A."/>
        </authorList>
    </citation>
    <scope>NUCLEOTIDE SEQUENCE</scope>
    <source>
        <strain evidence="3">Anoxic3_8</strain>
    </source>
</reference>
<evidence type="ECO:0000259" key="2">
    <source>
        <dbReference type="Pfam" id="PF18932"/>
    </source>
</evidence>
<proteinExistence type="predicted"/>
<accession>A0A0F7L1J5</accession>
<sequence>MVDKRKTMPHLFKKGQIPNPNGRPKGSVNKYTQLARELLSSRGEEIVEVVIAKALKGDVHCLKMCMDRIVPAQKAIEIKHTKSEGGLTINVGTTEQIEEMAKVNKPKRLKTKGDDEVIATIVKEEEK</sequence>
<organism evidence="3">
    <name type="scientific">uncultured marine virus</name>
    <dbReference type="NCBI Taxonomy" id="186617"/>
    <lineage>
        <taxon>Viruses</taxon>
        <taxon>environmental samples</taxon>
    </lineage>
</organism>
<protein>
    <recommendedName>
        <fullName evidence="2">DUF5681 domain-containing protein</fullName>
    </recommendedName>
</protein>
<dbReference type="Pfam" id="PF18932">
    <property type="entry name" value="DUF5681"/>
    <property type="match status" value="1"/>
</dbReference>